<gene>
    <name evidence="4" type="ORF">BV898_07933</name>
</gene>
<dbReference type="Pfam" id="PF00106">
    <property type="entry name" value="adh_short"/>
    <property type="match status" value="1"/>
</dbReference>
<name>A0A1W0WS13_HYPEX</name>
<proteinExistence type="inferred from homology"/>
<keyword evidence="2" id="KW-0521">NADP</keyword>
<dbReference type="GO" id="GO:0016491">
    <property type="term" value="F:oxidoreductase activity"/>
    <property type="evidence" value="ECO:0007669"/>
    <property type="project" value="UniProtKB-KW"/>
</dbReference>
<dbReference type="PRINTS" id="PR00081">
    <property type="entry name" value="GDHRDH"/>
</dbReference>
<reference evidence="5" key="1">
    <citation type="submission" date="2017-01" db="EMBL/GenBank/DDBJ databases">
        <title>Comparative genomics of anhydrobiosis in the tardigrade Hypsibius dujardini.</title>
        <authorList>
            <person name="Yoshida Y."/>
            <person name="Koutsovoulos G."/>
            <person name="Laetsch D."/>
            <person name="Stevens L."/>
            <person name="Kumar S."/>
            <person name="Horikawa D."/>
            <person name="Ishino K."/>
            <person name="Komine S."/>
            <person name="Tomita M."/>
            <person name="Blaxter M."/>
            <person name="Arakawa K."/>
        </authorList>
    </citation>
    <scope>NUCLEOTIDE SEQUENCE [LARGE SCALE GENOMIC DNA]</scope>
    <source>
        <strain evidence="5">Z151</strain>
    </source>
</reference>
<dbReference type="AlphaFoldDB" id="A0A1W0WS13"/>
<evidence type="ECO:0000313" key="5">
    <source>
        <dbReference type="Proteomes" id="UP000192578"/>
    </source>
</evidence>
<evidence type="ECO:0000256" key="3">
    <source>
        <dbReference type="ARBA" id="ARBA00023002"/>
    </source>
</evidence>
<evidence type="ECO:0000256" key="1">
    <source>
        <dbReference type="ARBA" id="ARBA00006484"/>
    </source>
</evidence>
<dbReference type="OrthoDB" id="9989144at2759"/>
<dbReference type="Proteomes" id="UP000192578">
    <property type="component" value="Unassembled WGS sequence"/>
</dbReference>
<protein>
    <submittedName>
        <fullName evidence="4">WW domain-containing oxidoreductase</fullName>
    </submittedName>
</protein>
<comment type="caution">
    <text evidence="4">The sequence shown here is derived from an EMBL/GenBank/DDBJ whole genome shotgun (WGS) entry which is preliminary data.</text>
</comment>
<dbReference type="EMBL" id="MTYJ01000054">
    <property type="protein sequence ID" value="OQV17991.1"/>
    <property type="molecule type" value="Genomic_DNA"/>
</dbReference>
<evidence type="ECO:0000256" key="2">
    <source>
        <dbReference type="ARBA" id="ARBA00022857"/>
    </source>
</evidence>
<comment type="similarity">
    <text evidence="1">Belongs to the short-chain dehydrogenases/reductases (SDR) family.</text>
</comment>
<dbReference type="Gene3D" id="3.40.50.720">
    <property type="entry name" value="NAD(P)-binding Rossmann-like Domain"/>
    <property type="match status" value="1"/>
</dbReference>
<dbReference type="InterPro" id="IPR036291">
    <property type="entry name" value="NAD(P)-bd_dom_sf"/>
</dbReference>
<dbReference type="SUPFAM" id="SSF51735">
    <property type="entry name" value="NAD(P)-binding Rossmann-fold domains"/>
    <property type="match status" value="1"/>
</dbReference>
<sequence length="319" mass="35242">MAPPRLDFKRRFNSCSSATQILQDEIVEGKTVLITGGSSGIGVATVEAFANKAAHVIFTGRNVQSANDLIQKIKVTTPHAKVHFMPVDLLSLKDVRRFAEEFTNHHGTLDIVIFNAGMFGGSHVITEDGYEAAFQVNVLSQLYLLGFLKPLILKATGPRIIFVSSDWLKQTTISLSNLSEEVLSPSANSYPWRQYANSKFCQVLLSQYIQTHWGSLGVNSYSLHPGNLIATNVVRQWRLGQALAWLFKPFTKTLDQGAATTVYCAAAAELADHGGEYWADCWIAESFHGKQPKLAEAVWNLCEKMISAKVPDDYTRTSS</sequence>
<dbReference type="PANTHER" id="PTHR24320">
    <property type="entry name" value="RETINOL DEHYDROGENASE"/>
    <property type="match status" value="1"/>
</dbReference>
<organism evidence="4 5">
    <name type="scientific">Hypsibius exemplaris</name>
    <name type="common">Freshwater tardigrade</name>
    <dbReference type="NCBI Taxonomy" id="2072580"/>
    <lineage>
        <taxon>Eukaryota</taxon>
        <taxon>Metazoa</taxon>
        <taxon>Ecdysozoa</taxon>
        <taxon>Tardigrada</taxon>
        <taxon>Eutardigrada</taxon>
        <taxon>Parachela</taxon>
        <taxon>Hypsibioidea</taxon>
        <taxon>Hypsibiidae</taxon>
        <taxon>Hypsibius</taxon>
    </lineage>
</organism>
<keyword evidence="3" id="KW-0560">Oxidoreductase</keyword>
<dbReference type="PANTHER" id="PTHR24320:SF282">
    <property type="entry name" value="WW DOMAIN-CONTAINING OXIDOREDUCTASE"/>
    <property type="match status" value="1"/>
</dbReference>
<dbReference type="InterPro" id="IPR002347">
    <property type="entry name" value="SDR_fam"/>
</dbReference>
<evidence type="ECO:0000313" key="4">
    <source>
        <dbReference type="EMBL" id="OQV17991.1"/>
    </source>
</evidence>
<keyword evidence="5" id="KW-1185">Reference proteome</keyword>
<accession>A0A1W0WS13</accession>